<gene>
    <name evidence="2" type="ORF">BkAM31D_15425</name>
</gene>
<name>A0A1X9MCJ1_9BACI</name>
<feature type="signal peptide" evidence="1">
    <location>
        <begin position="1"/>
        <end position="22"/>
    </location>
</feature>
<evidence type="ECO:0000256" key="1">
    <source>
        <dbReference type="SAM" id="SignalP"/>
    </source>
</evidence>
<dbReference type="AlphaFoldDB" id="A0A1X9MCJ1"/>
<dbReference type="Proteomes" id="UP000193006">
    <property type="component" value="Chromosome"/>
</dbReference>
<keyword evidence="3" id="KW-1185">Reference proteome</keyword>
<keyword evidence="1" id="KW-0732">Signal</keyword>
<dbReference type="EMBL" id="CP020814">
    <property type="protein sequence ID" value="ARK31126.1"/>
    <property type="molecule type" value="Genomic_DNA"/>
</dbReference>
<organism evidence="2 3">
    <name type="scientific">Halalkalibacter krulwichiae</name>
    <dbReference type="NCBI Taxonomy" id="199441"/>
    <lineage>
        <taxon>Bacteria</taxon>
        <taxon>Bacillati</taxon>
        <taxon>Bacillota</taxon>
        <taxon>Bacilli</taxon>
        <taxon>Bacillales</taxon>
        <taxon>Bacillaceae</taxon>
        <taxon>Halalkalibacter</taxon>
    </lineage>
</organism>
<sequence>MRWKLFFISFLLFNCISTNVYAGNEEFIDQIHIVPIQSTGIVNIDTQREGLDLEVDHDVKSGNVYVECFLNHFRFKEDKVGALHEEGEGHIRLYINDEHVDTLYQSAFIIEELPKGEYEIKIVVAQNDRSSYGLEKEFTVMIQ</sequence>
<protein>
    <submittedName>
        <fullName evidence="2">Uncharacterized protein</fullName>
    </submittedName>
</protein>
<dbReference type="STRING" id="199441.BkAM31D_15425"/>
<dbReference type="RefSeq" id="WP_066150552.1">
    <property type="nucleotide sequence ID" value="NZ_CP020814.1"/>
</dbReference>
<feature type="chain" id="PRO_5039383285" evidence="1">
    <location>
        <begin position="23"/>
        <end position="143"/>
    </location>
</feature>
<proteinExistence type="predicted"/>
<accession>A0A1X9MCJ1</accession>
<reference evidence="2 3" key="1">
    <citation type="submission" date="2017-04" db="EMBL/GenBank/DDBJ databases">
        <title>Bacillus krulwichiae AM31D Genome sequencing and assembly.</title>
        <authorList>
            <person name="Krulwich T.A."/>
            <person name="Anastor L."/>
            <person name="Ehrlich R."/>
            <person name="Ehrlich G.D."/>
            <person name="Janto B."/>
        </authorList>
    </citation>
    <scope>NUCLEOTIDE SEQUENCE [LARGE SCALE GENOMIC DNA]</scope>
    <source>
        <strain evidence="2 3">AM31D</strain>
    </source>
</reference>
<dbReference type="KEGG" id="bkw:BkAM31D_15425"/>
<evidence type="ECO:0000313" key="3">
    <source>
        <dbReference type="Proteomes" id="UP000193006"/>
    </source>
</evidence>
<evidence type="ECO:0000313" key="2">
    <source>
        <dbReference type="EMBL" id="ARK31126.1"/>
    </source>
</evidence>